<protein>
    <submittedName>
        <fullName evidence="2">Uncharacterized protein</fullName>
    </submittedName>
</protein>
<reference evidence="3" key="1">
    <citation type="journal article" date="2012" name="MBio">
        <title>Comparative genome analysis of Trichophyton rubrum and related dermatophytes reveals candidate genes involved in infection.</title>
        <authorList>
            <person name="Martinez D.A."/>
            <person name="Oliver B.G."/>
            <person name="Graeser Y."/>
            <person name="Goldberg J.M."/>
            <person name="Li W."/>
            <person name="Martinez-Rossi N.M."/>
            <person name="Monod M."/>
            <person name="Shelest E."/>
            <person name="Barton R.C."/>
            <person name="Birch E."/>
            <person name="Brakhage A.A."/>
            <person name="Chen Z."/>
            <person name="Gurr S.J."/>
            <person name="Heiman D."/>
            <person name="Heitman J."/>
            <person name="Kosti I."/>
            <person name="Rossi A."/>
            <person name="Saif S."/>
            <person name="Samalova M."/>
            <person name="Saunders C.W."/>
            <person name="Shea T."/>
            <person name="Summerbell R.C."/>
            <person name="Xu J."/>
            <person name="Young S."/>
            <person name="Zeng Q."/>
            <person name="Birren B.W."/>
            <person name="Cuomo C.A."/>
            <person name="White T.C."/>
        </authorList>
    </citation>
    <scope>NUCLEOTIDE SEQUENCE [LARGE SCALE GENOMIC DNA]</scope>
    <source>
        <strain evidence="3">ATCC MYA-4606 / CBS 127.97</strain>
    </source>
</reference>
<organism evidence="2 3">
    <name type="scientific">Trichophyton equinum (strain ATCC MYA-4606 / CBS 127.97)</name>
    <name type="common">Horse ringworm fungus</name>
    <dbReference type="NCBI Taxonomy" id="559882"/>
    <lineage>
        <taxon>Eukaryota</taxon>
        <taxon>Fungi</taxon>
        <taxon>Dikarya</taxon>
        <taxon>Ascomycota</taxon>
        <taxon>Pezizomycotina</taxon>
        <taxon>Eurotiomycetes</taxon>
        <taxon>Eurotiomycetidae</taxon>
        <taxon>Onygenales</taxon>
        <taxon>Arthrodermataceae</taxon>
        <taxon>Trichophyton</taxon>
    </lineage>
</organism>
<keyword evidence="1" id="KW-0732">Signal</keyword>
<name>F2PMY2_TRIEC</name>
<gene>
    <name evidence="2" type="ORF">TEQG_08622</name>
</gene>
<evidence type="ECO:0000313" key="2">
    <source>
        <dbReference type="EMBL" id="EGE03250.1"/>
    </source>
</evidence>
<dbReference type="Proteomes" id="UP000009169">
    <property type="component" value="Unassembled WGS sequence"/>
</dbReference>
<dbReference type="AlphaFoldDB" id="F2PMY2"/>
<feature type="chain" id="PRO_5003288235" evidence="1">
    <location>
        <begin position="21"/>
        <end position="98"/>
    </location>
</feature>
<dbReference type="EMBL" id="DS995726">
    <property type="protein sequence ID" value="EGE03250.1"/>
    <property type="molecule type" value="Genomic_DNA"/>
</dbReference>
<accession>F2PMY2</accession>
<sequence>MKSNFQILAILSLFFALVLAGRQRPVNPSLGGNNRIDSAMLVDCCHPEYDGKCLDGSKPNPDCGVGGKHDSSFTPSPYGNVSWLSKYHSVQSVWLSVP</sequence>
<keyword evidence="3" id="KW-1185">Reference proteome</keyword>
<dbReference type="VEuPathDB" id="FungiDB:TEQG_08622"/>
<feature type="signal peptide" evidence="1">
    <location>
        <begin position="1"/>
        <end position="20"/>
    </location>
</feature>
<evidence type="ECO:0000313" key="3">
    <source>
        <dbReference type="Proteomes" id="UP000009169"/>
    </source>
</evidence>
<evidence type="ECO:0000256" key="1">
    <source>
        <dbReference type="SAM" id="SignalP"/>
    </source>
</evidence>
<proteinExistence type="predicted"/>
<dbReference type="eggNOG" id="ENOG502RQ9Y">
    <property type="taxonomic scope" value="Eukaryota"/>
</dbReference>
<dbReference type="HOGENOM" id="CLU_2591504_0_0_1"/>